<dbReference type="SUPFAM" id="SSF48498">
    <property type="entry name" value="Tetracyclin repressor-like, C-terminal domain"/>
    <property type="match status" value="1"/>
</dbReference>
<dbReference type="PANTHER" id="PTHR30055">
    <property type="entry name" value="HTH-TYPE TRANSCRIPTIONAL REGULATOR RUTR"/>
    <property type="match status" value="1"/>
</dbReference>
<dbReference type="InterPro" id="IPR050109">
    <property type="entry name" value="HTH-type_TetR-like_transc_reg"/>
</dbReference>
<evidence type="ECO:0000256" key="2">
    <source>
        <dbReference type="ARBA" id="ARBA00023015"/>
    </source>
</evidence>
<dbReference type="InterPro" id="IPR039538">
    <property type="entry name" value="BetI_C"/>
</dbReference>
<evidence type="ECO:0000256" key="3">
    <source>
        <dbReference type="ARBA" id="ARBA00023125"/>
    </source>
</evidence>
<evidence type="ECO:0000259" key="6">
    <source>
        <dbReference type="PROSITE" id="PS50977"/>
    </source>
</evidence>
<dbReference type="RefSeq" id="WP_259613091.1">
    <property type="nucleotide sequence ID" value="NZ_CP091139.2"/>
</dbReference>
<dbReference type="Proteomes" id="UP001054811">
    <property type="component" value="Chromosome"/>
</dbReference>
<keyword evidence="4" id="KW-0804">Transcription</keyword>
<accession>A0ABY5NMM6</accession>
<keyword evidence="1" id="KW-0678">Repressor</keyword>
<dbReference type="Gene3D" id="1.10.357.10">
    <property type="entry name" value="Tetracycline Repressor, domain 2"/>
    <property type="match status" value="1"/>
</dbReference>
<evidence type="ECO:0000313" key="8">
    <source>
        <dbReference type="Proteomes" id="UP001054811"/>
    </source>
</evidence>
<dbReference type="InterPro" id="IPR009057">
    <property type="entry name" value="Homeodomain-like_sf"/>
</dbReference>
<name>A0ABY5NMM6_9MICO</name>
<dbReference type="PRINTS" id="PR00455">
    <property type="entry name" value="HTHTETR"/>
</dbReference>
<protein>
    <submittedName>
        <fullName evidence="7">TetR family transcriptional regulator C-terminal domain-containing protein</fullName>
    </submittedName>
</protein>
<sequence length="210" mass="23266">MADEAVTRARRQQLLEAGARVIAERGFANTRLADVAQEAGVSAPLIVHYFGTREQLLTDALQYTEDRFYELVAERLAPIARAADRLTELIVIDCSPEPDVNLPQGWALWFEIWNRAAHDRDAATQRAALDARWVAAVAEIIRQGQVDGDFRPEIDSDRAARMLTALLDGLSIPLELGDPAVTPDEALSLAFELRDRLLLPPDHVRAPAHS</sequence>
<dbReference type="PROSITE" id="PS50977">
    <property type="entry name" value="HTH_TETR_2"/>
    <property type="match status" value="1"/>
</dbReference>
<dbReference type="InterPro" id="IPR001647">
    <property type="entry name" value="HTH_TetR"/>
</dbReference>
<dbReference type="Pfam" id="PF00440">
    <property type="entry name" value="TetR_N"/>
    <property type="match status" value="1"/>
</dbReference>
<feature type="domain" description="HTH tetR-type" evidence="6">
    <location>
        <begin position="8"/>
        <end position="68"/>
    </location>
</feature>
<reference evidence="7" key="1">
    <citation type="submission" date="2022-01" db="EMBL/GenBank/DDBJ databases">
        <title>Microbacterium eymi and Microbacterium rhizovicinus sp. nov., isolated from the rhizospheric soil of Elymus tsukushiensis, a plant native to the Dokdo Islands, Republic of Korea.</title>
        <authorList>
            <person name="Hwang Y.J."/>
        </authorList>
    </citation>
    <scope>NUCLEOTIDE SEQUENCE</scope>
    <source>
        <strain evidence="7">KUDC0405</strain>
    </source>
</reference>
<keyword evidence="2" id="KW-0805">Transcription regulation</keyword>
<gene>
    <name evidence="7" type="ORF">L2X98_26315</name>
</gene>
<dbReference type="PANTHER" id="PTHR30055:SF238">
    <property type="entry name" value="MYCOFACTOCIN BIOSYNTHESIS TRANSCRIPTIONAL REGULATOR MFTR-RELATED"/>
    <property type="match status" value="1"/>
</dbReference>
<evidence type="ECO:0000256" key="1">
    <source>
        <dbReference type="ARBA" id="ARBA00022491"/>
    </source>
</evidence>
<feature type="DNA-binding region" description="H-T-H motif" evidence="5">
    <location>
        <begin position="31"/>
        <end position="50"/>
    </location>
</feature>
<keyword evidence="3 5" id="KW-0238">DNA-binding</keyword>
<proteinExistence type="predicted"/>
<dbReference type="EMBL" id="CP091139">
    <property type="protein sequence ID" value="UUT36433.1"/>
    <property type="molecule type" value="Genomic_DNA"/>
</dbReference>
<evidence type="ECO:0000256" key="4">
    <source>
        <dbReference type="ARBA" id="ARBA00023163"/>
    </source>
</evidence>
<dbReference type="Pfam" id="PF13977">
    <property type="entry name" value="TetR_C_6"/>
    <property type="match status" value="1"/>
</dbReference>
<dbReference type="SUPFAM" id="SSF46689">
    <property type="entry name" value="Homeodomain-like"/>
    <property type="match status" value="1"/>
</dbReference>
<organism evidence="7 8">
    <name type="scientific">Microbacterium elymi</name>
    <dbReference type="NCBI Taxonomy" id="2909587"/>
    <lineage>
        <taxon>Bacteria</taxon>
        <taxon>Bacillati</taxon>
        <taxon>Actinomycetota</taxon>
        <taxon>Actinomycetes</taxon>
        <taxon>Micrococcales</taxon>
        <taxon>Microbacteriaceae</taxon>
        <taxon>Microbacterium</taxon>
    </lineage>
</organism>
<evidence type="ECO:0000256" key="5">
    <source>
        <dbReference type="PROSITE-ProRule" id="PRU00335"/>
    </source>
</evidence>
<keyword evidence="8" id="KW-1185">Reference proteome</keyword>
<dbReference type="InterPro" id="IPR036271">
    <property type="entry name" value="Tet_transcr_reg_TetR-rel_C_sf"/>
</dbReference>
<evidence type="ECO:0000313" key="7">
    <source>
        <dbReference type="EMBL" id="UUT36433.1"/>
    </source>
</evidence>